<dbReference type="Proteomes" id="UP000482960">
    <property type="component" value="Unassembled WGS sequence"/>
</dbReference>
<accession>A0A6V8L2S9</accession>
<dbReference type="EMBL" id="BLPG01000001">
    <property type="protein sequence ID" value="GFJ88949.1"/>
    <property type="molecule type" value="Genomic_DNA"/>
</dbReference>
<protein>
    <submittedName>
        <fullName evidence="2">Uncharacterized protein</fullName>
    </submittedName>
</protein>
<keyword evidence="3" id="KW-1185">Reference proteome</keyword>
<evidence type="ECO:0000256" key="1">
    <source>
        <dbReference type="SAM" id="MobiDB-lite"/>
    </source>
</evidence>
<evidence type="ECO:0000313" key="2">
    <source>
        <dbReference type="EMBL" id="GFJ88949.1"/>
    </source>
</evidence>
<feature type="compositionally biased region" description="Basic and acidic residues" evidence="1">
    <location>
        <begin position="53"/>
        <end position="66"/>
    </location>
</feature>
<reference evidence="2 3" key="2">
    <citation type="submission" date="2020-03" db="EMBL/GenBank/DDBJ databases">
        <authorList>
            <person name="Ichikawa N."/>
            <person name="Kimura A."/>
            <person name="Kitahashi Y."/>
            <person name="Uohara A."/>
        </authorList>
    </citation>
    <scope>NUCLEOTIDE SEQUENCE [LARGE SCALE GENOMIC DNA]</scope>
    <source>
        <strain evidence="2 3">NBRC 108638</strain>
    </source>
</reference>
<organism evidence="2 3">
    <name type="scientific">Phytohabitans rumicis</name>
    <dbReference type="NCBI Taxonomy" id="1076125"/>
    <lineage>
        <taxon>Bacteria</taxon>
        <taxon>Bacillati</taxon>
        <taxon>Actinomycetota</taxon>
        <taxon>Actinomycetes</taxon>
        <taxon>Micromonosporales</taxon>
        <taxon>Micromonosporaceae</taxon>
    </lineage>
</organism>
<dbReference type="RefSeq" id="WP_173072736.1">
    <property type="nucleotide sequence ID" value="NZ_BAABJB010000014.1"/>
</dbReference>
<name>A0A6V8L2S9_9ACTN</name>
<dbReference type="AlphaFoldDB" id="A0A6V8L2S9"/>
<sequence>MAEYRLQGLIDPGLHLVAPAIPDVAVSGASRNCPMCGARRTPWEDPDIMAAKPKPETTDEAREQARRALQTSMDTRQ</sequence>
<comment type="caution">
    <text evidence="2">The sequence shown here is derived from an EMBL/GenBank/DDBJ whole genome shotgun (WGS) entry which is preliminary data.</text>
</comment>
<reference evidence="2 3" key="1">
    <citation type="submission" date="2020-03" db="EMBL/GenBank/DDBJ databases">
        <title>Whole genome shotgun sequence of Phytohabitans rumicis NBRC 108638.</title>
        <authorList>
            <person name="Komaki H."/>
            <person name="Tamura T."/>
        </authorList>
    </citation>
    <scope>NUCLEOTIDE SEQUENCE [LARGE SCALE GENOMIC DNA]</scope>
    <source>
        <strain evidence="2 3">NBRC 108638</strain>
    </source>
</reference>
<gene>
    <name evidence="2" type="ORF">Prum_025910</name>
</gene>
<proteinExistence type="predicted"/>
<evidence type="ECO:0000313" key="3">
    <source>
        <dbReference type="Proteomes" id="UP000482960"/>
    </source>
</evidence>
<feature type="region of interest" description="Disordered" evidence="1">
    <location>
        <begin position="37"/>
        <end position="77"/>
    </location>
</feature>